<dbReference type="InterPro" id="IPR013083">
    <property type="entry name" value="Znf_RING/FYVE/PHD"/>
</dbReference>
<feature type="coiled-coil region" evidence="1">
    <location>
        <begin position="158"/>
        <end position="185"/>
    </location>
</feature>
<sequence length="359" mass="40734">MTANCDACGKKVSNKYFMSCVKCKGAYDLECVNMTKLSWEKFSIKFKQSWLCPNCVCSQPKIDNTRTPARNPTLNIDESSCENVNMTRGTQGTSMLDSETSVAELLSEIRELRQEIRDLKQNSNDVYLLRQDVQDLKTELANLSPDFSQYFAKFNSTLEAKDQEIKSLKLKLSQFQTTLSVLEQSSLRNEIEVCGVPEQSFENLTHILLTLSQKLNVDLQDTDIDVISRAGPRPKIGNDLTGSRPIVVKLIRKAKRDELLKAARSRKNLTTENIVNTTPSNIYLNERVTKEKRLLFREARARTRTYGFRFCWLRDGNIYIRKNESGPSGQFPAIRIQSIEDLDKLIGSSASMVNSDNSG</sequence>
<keyword evidence="1" id="KW-0175">Coiled coil</keyword>
<dbReference type="InterPro" id="IPR011011">
    <property type="entry name" value="Znf_FYVE_PHD"/>
</dbReference>
<evidence type="ECO:0000256" key="1">
    <source>
        <dbReference type="SAM" id="Coils"/>
    </source>
</evidence>
<comment type="caution">
    <text evidence="4">The sequence shown here is derived from an EMBL/GenBank/DDBJ whole genome shotgun (WGS) entry which is preliminary data.</text>
</comment>
<gene>
    <name evidence="4" type="ORF">HF086_010958</name>
</gene>
<evidence type="ECO:0000313" key="4">
    <source>
        <dbReference type="EMBL" id="KAH9637547.1"/>
    </source>
</evidence>
<evidence type="ECO:0000259" key="3">
    <source>
        <dbReference type="Pfam" id="PF25298"/>
    </source>
</evidence>
<feature type="domain" description="FP protein N-terminal" evidence="2">
    <location>
        <begin position="189"/>
        <end position="281"/>
    </location>
</feature>
<organism evidence="4 5">
    <name type="scientific">Spodoptera exigua</name>
    <name type="common">Beet armyworm</name>
    <name type="synonym">Noctua fulgens</name>
    <dbReference type="NCBI Taxonomy" id="7107"/>
    <lineage>
        <taxon>Eukaryota</taxon>
        <taxon>Metazoa</taxon>
        <taxon>Ecdysozoa</taxon>
        <taxon>Arthropoda</taxon>
        <taxon>Hexapoda</taxon>
        <taxon>Insecta</taxon>
        <taxon>Pterygota</taxon>
        <taxon>Neoptera</taxon>
        <taxon>Endopterygota</taxon>
        <taxon>Lepidoptera</taxon>
        <taxon>Glossata</taxon>
        <taxon>Ditrysia</taxon>
        <taxon>Noctuoidea</taxon>
        <taxon>Noctuidae</taxon>
        <taxon>Amphipyrinae</taxon>
        <taxon>Spodoptera</taxon>
    </lineage>
</organism>
<protein>
    <recommendedName>
        <fullName evidence="6">Zinc finger DNA binding protein</fullName>
    </recommendedName>
</protein>
<evidence type="ECO:0008006" key="6">
    <source>
        <dbReference type="Google" id="ProtNLM"/>
    </source>
</evidence>
<dbReference type="InterPro" id="IPR004941">
    <property type="entry name" value="FP_N"/>
</dbReference>
<dbReference type="Pfam" id="PF03258">
    <property type="entry name" value="Baculo_FP"/>
    <property type="match status" value="1"/>
</dbReference>
<name>A0A922SGJ3_SPOEX</name>
<dbReference type="Gene3D" id="3.30.40.10">
    <property type="entry name" value="Zinc/RING finger domain, C3HC4 (zinc finger)"/>
    <property type="match status" value="1"/>
</dbReference>
<evidence type="ECO:0000259" key="2">
    <source>
        <dbReference type="Pfam" id="PF03258"/>
    </source>
</evidence>
<dbReference type="SUPFAM" id="SSF57903">
    <property type="entry name" value="FYVE/PHD zinc finger"/>
    <property type="match status" value="1"/>
</dbReference>
<dbReference type="Proteomes" id="UP000814243">
    <property type="component" value="Unassembled WGS sequence"/>
</dbReference>
<dbReference type="Gene3D" id="3.30.70.1820">
    <property type="entry name" value="L1 transposable element, RRM domain"/>
    <property type="match status" value="1"/>
</dbReference>
<dbReference type="Gene3D" id="1.20.1170.10">
    <property type="match status" value="1"/>
</dbReference>
<accession>A0A922SGJ3</accession>
<dbReference type="AlphaFoldDB" id="A0A922SGJ3"/>
<feature type="domain" description="FP protein C-terminal" evidence="3">
    <location>
        <begin position="289"/>
        <end position="345"/>
    </location>
</feature>
<dbReference type="EMBL" id="JACEFF010000446">
    <property type="protein sequence ID" value="KAH9637547.1"/>
    <property type="molecule type" value="Genomic_DNA"/>
</dbReference>
<proteinExistence type="predicted"/>
<dbReference type="Pfam" id="PF25298">
    <property type="entry name" value="Baculo_FP_2nd"/>
    <property type="match status" value="1"/>
</dbReference>
<feature type="coiled-coil region" evidence="1">
    <location>
        <begin position="95"/>
        <end position="129"/>
    </location>
</feature>
<dbReference type="InterPro" id="IPR057251">
    <property type="entry name" value="FP_C"/>
</dbReference>
<dbReference type="CDD" id="cd15489">
    <property type="entry name" value="PHD_SF"/>
    <property type="match status" value="1"/>
</dbReference>
<reference evidence="4" key="1">
    <citation type="journal article" date="2021" name="G3 (Bethesda)">
        <title>Genome and transcriptome analysis of the beet armyworm Spodoptera exigua reveals targets for pest control. .</title>
        <authorList>
            <person name="Simon S."/>
            <person name="Breeschoten T."/>
            <person name="Jansen H.J."/>
            <person name="Dirks R.P."/>
            <person name="Schranz M.E."/>
            <person name="Ros V.I.D."/>
        </authorList>
    </citation>
    <scope>NUCLEOTIDE SEQUENCE</scope>
    <source>
        <strain evidence="4">TB_SE_WUR_2020</strain>
    </source>
</reference>
<evidence type="ECO:0000313" key="5">
    <source>
        <dbReference type="Proteomes" id="UP000814243"/>
    </source>
</evidence>